<feature type="compositionally biased region" description="Low complexity" evidence="1">
    <location>
        <begin position="649"/>
        <end position="664"/>
    </location>
</feature>
<proteinExistence type="predicted"/>
<dbReference type="Proteomes" id="UP001231189">
    <property type="component" value="Unassembled WGS sequence"/>
</dbReference>
<evidence type="ECO:0000313" key="2">
    <source>
        <dbReference type="EMBL" id="KAK1612661.1"/>
    </source>
</evidence>
<reference evidence="2" key="1">
    <citation type="submission" date="2023-07" db="EMBL/GenBank/DDBJ databases">
        <title>A chromosome-level genome assembly of Lolium multiflorum.</title>
        <authorList>
            <person name="Chen Y."/>
            <person name="Copetti D."/>
            <person name="Kolliker R."/>
            <person name="Studer B."/>
        </authorList>
    </citation>
    <scope>NUCLEOTIDE SEQUENCE</scope>
    <source>
        <strain evidence="2">02402/16</strain>
        <tissue evidence="2">Leaf</tissue>
    </source>
</reference>
<feature type="region of interest" description="Disordered" evidence="1">
    <location>
        <begin position="575"/>
        <end position="779"/>
    </location>
</feature>
<evidence type="ECO:0000256" key="1">
    <source>
        <dbReference type="SAM" id="MobiDB-lite"/>
    </source>
</evidence>
<feature type="region of interest" description="Disordered" evidence="1">
    <location>
        <begin position="155"/>
        <end position="174"/>
    </location>
</feature>
<evidence type="ECO:0000313" key="3">
    <source>
        <dbReference type="Proteomes" id="UP001231189"/>
    </source>
</evidence>
<dbReference type="EMBL" id="JAUUTY010000007">
    <property type="protein sequence ID" value="KAK1612661.1"/>
    <property type="molecule type" value="Genomic_DNA"/>
</dbReference>
<protein>
    <submittedName>
        <fullName evidence="2">Uncharacterized protein</fullName>
    </submittedName>
</protein>
<feature type="compositionally biased region" description="Basic residues" evidence="1">
    <location>
        <begin position="753"/>
        <end position="763"/>
    </location>
</feature>
<dbReference type="InterPro" id="IPR004242">
    <property type="entry name" value="Transposase_21"/>
</dbReference>
<feature type="compositionally biased region" description="Pro residues" evidence="1">
    <location>
        <begin position="320"/>
        <end position="342"/>
    </location>
</feature>
<feature type="compositionally biased region" description="Polar residues" evidence="1">
    <location>
        <begin position="545"/>
        <end position="554"/>
    </location>
</feature>
<keyword evidence="3" id="KW-1185">Reference proteome</keyword>
<feature type="compositionally biased region" description="Low complexity" evidence="1">
    <location>
        <begin position="161"/>
        <end position="174"/>
    </location>
</feature>
<dbReference type="Pfam" id="PF02992">
    <property type="entry name" value="Transposase_21"/>
    <property type="match status" value="1"/>
</dbReference>
<name>A0AAD8R1I6_LOLMU</name>
<organism evidence="2 3">
    <name type="scientific">Lolium multiflorum</name>
    <name type="common">Italian ryegrass</name>
    <name type="synonym">Lolium perenne subsp. multiflorum</name>
    <dbReference type="NCBI Taxonomy" id="4521"/>
    <lineage>
        <taxon>Eukaryota</taxon>
        <taxon>Viridiplantae</taxon>
        <taxon>Streptophyta</taxon>
        <taxon>Embryophyta</taxon>
        <taxon>Tracheophyta</taxon>
        <taxon>Spermatophyta</taxon>
        <taxon>Magnoliopsida</taxon>
        <taxon>Liliopsida</taxon>
        <taxon>Poales</taxon>
        <taxon>Poaceae</taxon>
        <taxon>BOP clade</taxon>
        <taxon>Pooideae</taxon>
        <taxon>Poodae</taxon>
        <taxon>Poeae</taxon>
        <taxon>Poeae Chloroplast Group 2 (Poeae type)</taxon>
        <taxon>Loliodinae</taxon>
        <taxon>Loliinae</taxon>
        <taxon>Lolium</taxon>
    </lineage>
</organism>
<accession>A0AAD8R1I6</accession>
<comment type="caution">
    <text evidence="2">The sequence shown here is derived from an EMBL/GenBank/DDBJ whole genome shotgun (WGS) entry which is preliminary data.</text>
</comment>
<sequence>MGALGGAVTMSLACTRTSATARPRFLVKTWWLATGFLGRGRRPKVLGDCGRAQRHRRRVVGVHPGERNGATEVSREDKVVYHWRSWPRTAATTTGKSGAAVQRFIAAHDKEACRTAKATLRTAKRPRTAKALCRTAKNPARQRLRISHLVGTRLSHKRALSSRPPSLRPPSRLAHPPSCFARRLVHPPRCLARLDPIHLARRLARLDPIHLARRLAAGKSLSCPRTDIASPGCRSARTSRYVSDVPRWRRIPGVAPHYIPPPSTFNVLLDWFDKPWFLTEGNLLLYASHLPLGVPNERVLYASSPPATGRPVPAARPRARPWPRPFYSPPTRLPRPPSPPRPVSRATGPKYPGKNMNVYLEPLVDDLVRGWEGRGIQTYDASKKEYFDIALRPLAPSPLPFAARASPPGELPPLLRRTSPSFVARRFLAVHLVRPQHSCFFELFSASPSLDLLDNCKLAAPPAIFSLSNSAASGTFFYVKNDGAADLINLPALIRRRPKRPKTASPHRSGSARPLPEAPYGRGDPDPYIHWTDLEDGPDAHLVPRNSSSGSCSTDDFTVLEAEAGREFLEKLVPQGQKNKAPAPDAGSSQAPPSKRFRTEAFAGKVAGKRRYKGKTMPTSSGPALKLGPRPEGSEGTARTSTPPPQSSPAPSGAGNASASPLGGTSSAGRAAPTPPITARRRNLSPLPRNKIPAPATSAPMKKLPGRRNLWFLPSRKERRRRPRSLPPPKPRRTLPRQDLSWVRTGLTLLPRPRPRLRHHRKLPAPSQLGPRQRCHQQP</sequence>
<dbReference type="AlphaFoldDB" id="A0AAD8R1I6"/>
<feature type="region of interest" description="Disordered" evidence="1">
    <location>
        <begin position="496"/>
        <end position="554"/>
    </location>
</feature>
<feature type="compositionally biased region" description="Basic residues" evidence="1">
    <location>
        <begin position="717"/>
        <end position="735"/>
    </location>
</feature>
<gene>
    <name evidence="2" type="ORF">QYE76_036334</name>
</gene>
<feature type="region of interest" description="Disordered" evidence="1">
    <location>
        <begin position="303"/>
        <end position="351"/>
    </location>
</feature>
<feature type="compositionally biased region" description="Low complexity" evidence="1">
    <location>
        <begin position="305"/>
        <end position="316"/>
    </location>
</feature>